<accession>A0A0P9CZF4</accession>
<dbReference type="Proteomes" id="UP000050482">
    <property type="component" value="Unassembled WGS sequence"/>
</dbReference>
<dbReference type="PANTHER" id="PTHR10443">
    <property type="entry name" value="MICROSOMAL DIPEPTIDASE"/>
    <property type="match status" value="1"/>
</dbReference>
<dbReference type="STRING" id="471514.AN477_03655"/>
<dbReference type="Gene3D" id="3.20.20.140">
    <property type="entry name" value="Metal-dependent hydrolases"/>
    <property type="match status" value="1"/>
</dbReference>
<keyword evidence="2" id="KW-1185">Reference proteome</keyword>
<dbReference type="InterPro" id="IPR008257">
    <property type="entry name" value="Pept_M19"/>
</dbReference>
<dbReference type="OrthoDB" id="9804920at2"/>
<comment type="caution">
    <text evidence="1">The sequence shown here is derived from an EMBL/GenBank/DDBJ whole genome shotgun (WGS) entry which is preliminary data.</text>
</comment>
<dbReference type="AlphaFoldDB" id="A0A0P9CZF4"/>
<dbReference type="PANTHER" id="PTHR10443:SF12">
    <property type="entry name" value="DIPEPTIDASE"/>
    <property type="match status" value="1"/>
</dbReference>
<gene>
    <name evidence="1" type="ORF">AN477_03655</name>
</gene>
<evidence type="ECO:0000313" key="1">
    <source>
        <dbReference type="EMBL" id="KPV45098.1"/>
    </source>
</evidence>
<organism evidence="1 2">
    <name type="scientific">Alicyclobacillus ferrooxydans</name>
    <dbReference type="NCBI Taxonomy" id="471514"/>
    <lineage>
        <taxon>Bacteria</taxon>
        <taxon>Bacillati</taxon>
        <taxon>Bacillota</taxon>
        <taxon>Bacilli</taxon>
        <taxon>Bacillales</taxon>
        <taxon>Alicyclobacillaceae</taxon>
        <taxon>Alicyclobacillus</taxon>
    </lineage>
</organism>
<dbReference type="RefSeq" id="WP_054967824.1">
    <property type="nucleotide sequence ID" value="NZ_LJCO01000014.1"/>
</dbReference>
<dbReference type="InterPro" id="IPR032466">
    <property type="entry name" value="Metal_Hydrolase"/>
</dbReference>
<evidence type="ECO:0000313" key="2">
    <source>
        <dbReference type="Proteomes" id="UP000050482"/>
    </source>
</evidence>
<evidence type="ECO:0008006" key="3">
    <source>
        <dbReference type="Google" id="ProtNLM"/>
    </source>
</evidence>
<dbReference type="PATRIC" id="fig|471514.4.peg.597"/>
<sequence length="348" mass="38389">MDRPDLTQIVMDLHSDIPLDIVVRRQHGERQVFRNRHYTRLWTSGTRVMVAALWTEPEYRDTSGIRLMQQLTSLLADVRECSDVVQLVTNRDELESALASRKVALCLAVEGMTFVETWPLSDLSPCSQPGGLSEDGLLREKYDQSMALLEAVGSRDAILVWGDANALATGPDPLSGKMQENKGLTSFGRFVVKDLESRGMVVDISHLDDESADGVLESTSGCVIASHSNARALCDVPRNLPDRHIRAIGQRGGIVGINAYAGFLTGNEAAVDNFVDHIVHVANLIGTNGVGFGFDFLDYLDESPSHLVTQGLEGVHDVPRLLERMQQRGFTDVEIDQIAYQNALRIMF</sequence>
<dbReference type="SUPFAM" id="SSF51556">
    <property type="entry name" value="Metallo-dependent hydrolases"/>
    <property type="match status" value="1"/>
</dbReference>
<dbReference type="EMBL" id="LJCO01000014">
    <property type="protein sequence ID" value="KPV45098.1"/>
    <property type="molecule type" value="Genomic_DNA"/>
</dbReference>
<dbReference type="GO" id="GO:0006508">
    <property type="term" value="P:proteolysis"/>
    <property type="evidence" value="ECO:0007669"/>
    <property type="project" value="InterPro"/>
</dbReference>
<reference evidence="1 2" key="1">
    <citation type="submission" date="2015-09" db="EMBL/GenBank/DDBJ databases">
        <title>Draft genome sequence of Alicyclobacillus ferrooxydans DSM 22381.</title>
        <authorList>
            <person name="Hemp J."/>
        </authorList>
    </citation>
    <scope>NUCLEOTIDE SEQUENCE [LARGE SCALE GENOMIC DNA]</scope>
    <source>
        <strain evidence="1 2">TC-34</strain>
    </source>
</reference>
<dbReference type="Pfam" id="PF01244">
    <property type="entry name" value="Peptidase_M19"/>
    <property type="match status" value="1"/>
</dbReference>
<dbReference type="GO" id="GO:0070573">
    <property type="term" value="F:metallodipeptidase activity"/>
    <property type="evidence" value="ECO:0007669"/>
    <property type="project" value="InterPro"/>
</dbReference>
<name>A0A0P9CZF4_9BACL</name>
<dbReference type="PROSITE" id="PS51365">
    <property type="entry name" value="RENAL_DIPEPTIDASE_2"/>
    <property type="match status" value="1"/>
</dbReference>
<protein>
    <recommendedName>
        <fullName evidence="3">Peptidase M19</fullName>
    </recommendedName>
</protein>
<proteinExistence type="predicted"/>